<evidence type="ECO:0000313" key="4">
    <source>
        <dbReference type="Proteomes" id="UP000554144"/>
    </source>
</evidence>
<dbReference type="InterPro" id="IPR042100">
    <property type="entry name" value="Bug_dom1"/>
</dbReference>
<feature type="signal peptide" evidence="2">
    <location>
        <begin position="1"/>
        <end position="27"/>
    </location>
</feature>
<dbReference type="RefSeq" id="WP_130038510.1">
    <property type="nucleotide sequence ID" value="NZ_JACCEV010000001.1"/>
</dbReference>
<dbReference type="SUPFAM" id="SSF53850">
    <property type="entry name" value="Periplasmic binding protein-like II"/>
    <property type="match status" value="1"/>
</dbReference>
<organism evidence="3 4">
    <name type="scientific">Pollutimonas harenae</name>
    <dbReference type="NCBI Taxonomy" id="657015"/>
    <lineage>
        <taxon>Bacteria</taxon>
        <taxon>Pseudomonadati</taxon>
        <taxon>Pseudomonadota</taxon>
        <taxon>Betaproteobacteria</taxon>
        <taxon>Burkholderiales</taxon>
        <taxon>Alcaligenaceae</taxon>
        <taxon>Pollutimonas</taxon>
    </lineage>
</organism>
<dbReference type="Proteomes" id="UP000554144">
    <property type="component" value="Unassembled WGS sequence"/>
</dbReference>
<dbReference type="AlphaFoldDB" id="A0A853GQ76"/>
<keyword evidence="4" id="KW-1185">Reference proteome</keyword>
<gene>
    <name evidence="3" type="ORF">H0A62_01765</name>
</gene>
<dbReference type="Pfam" id="PF03401">
    <property type="entry name" value="TctC"/>
    <property type="match status" value="1"/>
</dbReference>
<reference evidence="3 4" key="1">
    <citation type="submission" date="2020-07" db="EMBL/GenBank/DDBJ databases">
        <title>Taxonomic revisions and descriptions of new bacterial species based on genomic comparisons in the high-G+C-content subgroup of the family Alcaligenaceae.</title>
        <authorList>
            <person name="Szabo A."/>
            <person name="Felfoldi T."/>
        </authorList>
    </citation>
    <scope>NUCLEOTIDE SEQUENCE [LARGE SCALE GENOMIC DNA]</scope>
    <source>
        <strain evidence="3 4">DSM 25667</strain>
    </source>
</reference>
<comment type="similarity">
    <text evidence="1">Belongs to the UPF0065 (bug) family.</text>
</comment>
<protein>
    <submittedName>
        <fullName evidence="3">Tripartite tricarboxylate transporter substrate binding protein</fullName>
    </submittedName>
</protein>
<evidence type="ECO:0000313" key="3">
    <source>
        <dbReference type="EMBL" id="NYT84317.1"/>
    </source>
</evidence>
<name>A0A853GQ76_9BURK</name>
<evidence type="ECO:0000256" key="2">
    <source>
        <dbReference type="SAM" id="SignalP"/>
    </source>
</evidence>
<dbReference type="EMBL" id="JACCEV010000001">
    <property type="protein sequence ID" value="NYT84317.1"/>
    <property type="molecule type" value="Genomic_DNA"/>
</dbReference>
<dbReference type="Gene3D" id="3.40.190.10">
    <property type="entry name" value="Periplasmic binding protein-like II"/>
    <property type="match status" value="1"/>
</dbReference>
<dbReference type="PANTHER" id="PTHR42928:SF5">
    <property type="entry name" value="BLR1237 PROTEIN"/>
    <property type="match status" value="1"/>
</dbReference>
<dbReference type="PIRSF" id="PIRSF017082">
    <property type="entry name" value="YflP"/>
    <property type="match status" value="1"/>
</dbReference>
<proteinExistence type="inferred from homology"/>
<dbReference type="OrthoDB" id="8678477at2"/>
<feature type="chain" id="PRO_5032955189" evidence="2">
    <location>
        <begin position="28"/>
        <end position="332"/>
    </location>
</feature>
<comment type="caution">
    <text evidence="3">The sequence shown here is derived from an EMBL/GenBank/DDBJ whole genome shotgun (WGS) entry which is preliminary data.</text>
</comment>
<sequence>MTIRTNLVQTVAFSLVAMTVGASSAYAADDGSDFPKQQPIKLIVGYPAGGSTDLNGRLLGKALAERLGQTVVVENLGGAGGAIAAQKVVNEPANGYSLLVGAVNEVVIAQLVNPSVKYDGLKDFTAIGLIGSQPLLLAASKDSKIGGMDDYINMTKQGDSASYNFGSSGVGTALHLTGEMINTATKAEVQHIPYRGVSPLVTDMLSGQLDFGVFGLSSGLPHVQSGAISAIGITSDERSSIAPDIPALSENPIFKDLNVSLWFGLFGPANMPEAVVAKLKTALNDVVQDQAFQEEYKRTGGTVISNPVNMKEFLQQEQATYKQAVQQANIGR</sequence>
<dbReference type="CDD" id="cd07012">
    <property type="entry name" value="PBP2_Bug_TTT"/>
    <property type="match status" value="1"/>
</dbReference>
<keyword evidence="2" id="KW-0732">Signal</keyword>
<accession>A0A853GQ76</accession>
<dbReference type="PANTHER" id="PTHR42928">
    <property type="entry name" value="TRICARBOXYLATE-BINDING PROTEIN"/>
    <property type="match status" value="1"/>
</dbReference>
<evidence type="ECO:0000256" key="1">
    <source>
        <dbReference type="ARBA" id="ARBA00006987"/>
    </source>
</evidence>
<dbReference type="InterPro" id="IPR005064">
    <property type="entry name" value="BUG"/>
</dbReference>
<dbReference type="Gene3D" id="3.40.190.150">
    <property type="entry name" value="Bordetella uptake gene, domain 1"/>
    <property type="match status" value="1"/>
</dbReference>